<dbReference type="AlphaFoldDB" id="A0A820M5I0"/>
<protein>
    <recommendedName>
        <fullName evidence="1">SnoaL-like domain-containing protein</fullName>
    </recommendedName>
</protein>
<name>A0A820M5I0_9BILA</name>
<sequence length="182" mass="20765">MVAVSFFLNTFASMTHFSSSRPQDVYAIILRVNRYFNAIDESNFEYCLDCFDEYFDADYTSMVGGEPMKALSRDVNLKAWNGMLSGFNSTHHLIGNHDVTFVDVATCRVKAKVTATHCLKREQGEEELWITGGTYDLQMVRSPSDDQWRISSIKFTQAWHQGSSDLMLEASKVCAERSKTIW</sequence>
<evidence type="ECO:0000313" key="2">
    <source>
        <dbReference type="EMBL" id="CAF4368593.1"/>
    </source>
</evidence>
<reference evidence="2" key="1">
    <citation type="submission" date="2021-02" db="EMBL/GenBank/DDBJ databases">
        <authorList>
            <person name="Nowell W R."/>
        </authorList>
    </citation>
    <scope>NUCLEOTIDE SEQUENCE</scope>
</reference>
<accession>A0A820M5I0</accession>
<dbReference type="SUPFAM" id="SSF54427">
    <property type="entry name" value="NTF2-like"/>
    <property type="match status" value="1"/>
</dbReference>
<comment type="caution">
    <text evidence="2">The sequence shown here is derived from an EMBL/GenBank/DDBJ whole genome shotgun (WGS) entry which is preliminary data.</text>
</comment>
<evidence type="ECO:0000313" key="3">
    <source>
        <dbReference type="Proteomes" id="UP000663851"/>
    </source>
</evidence>
<organism evidence="2 3">
    <name type="scientific">Rotaria socialis</name>
    <dbReference type="NCBI Taxonomy" id="392032"/>
    <lineage>
        <taxon>Eukaryota</taxon>
        <taxon>Metazoa</taxon>
        <taxon>Spiralia</taxon>
        <taxon>Gnathifera</taxon>
        <taxon>Rotifera</taxon>
        <taxon>Eurotatoria</taxon>
        <taxon>Bdelloidea</taxon>
        <taxon>Philodinida</taxon>
        <taxon>Philodinidae</taxon>
        <taxon>Rotaria</taxon>
    </lineage>
</organism>
<feature type="domain" description="SnoaL-like" evidence="1">
    <location>
        <begin position="24"/>
        <end position="153"/>
    </location>
</feature>
<proteinExistence type="predicted"/>
<dbReference type="Gene3D" id="3.10.450.50">
    <property type="match status" value="1"/>
</dbReference>
<dbReference type="EMBL" id="CAJOBO010001352">
    <property type="protein sequence ID" value="CAF4368593.1"/>
    <property type="molecule type" value="Genomic_DNA"/>
</dbReference>
<evidence type="ECO:0000259" key="1">
    <source>
        <dbReference type="Pfam" id="PF13577"/>
    </source>
</evidence>
<gene>
    <name evidence="2" type="ORF">HFQ381_LOCUS17894</name>
</gene>
<dbReference type="CDD" id="cd00531">
    <property type="entry name" value="NTF2_like"/>
    <property type="match status" value="1"/>
</dbReference>
<dbReference type="Pfam" id="PF13577">
    <property type="entry name" value="SnoaL_4"/>
    <property type="match status" value="1"/>
</dbReference>
<dbReference type="InterPro" id="IPR037401">
    <property type="entry name" value="SnoaL-like"/>
</dbReference>
<dbReference type="InterPro" id="IPR032710">
    <property type="entry name" value="NTF2-like_dom_sf"/>
</dbReference>
<dbReference type="Proteomes" id="UP000663851">
    <property type="component" value="Unassembled WGS sequence"/>
</dbReference>